<accession>A0A423GNA3</accession>
<name>A0A423GNA3_9PSED</name>
<evidence type="ECO:0000259" key="1">
    <source>
        <dbReference type="Pfam" id="PF00561"/>
    </source>
</evidence>
<comment type="caution">
    <text evidence="2">The sequence shown here is derived from an EMBL/GenBank/DDBJ whole genome shotgun (WGS) entry which is preliminary data.</text>
</comment>
<dbReference type="RefSeq" id="WP_123583824.1">
    <property type="nucleotide sequence ID" value="NZ_MOBI01000021.1"/>
</dbReference>
<dbReference type="InterPro" id="IPR050228">
    <property type="entry name" value="Carboxylesterase_BioH"/>
</dbReference>
<dbReference type="PANTHER" id="PTHR43194">
    <property type="entry name" value="HYDROLASE ALPHA/BETA FOLD FAMILY"/>
    <property type="match status" value="1"/>
</dbReference>
<dbReference type="AlphaFoldDB" id="A0A423GNA3"/>
<dbReference type="PANTHER" id="PTHR43194:SF5">
    <property type="entry name" value="PIMELOYL-[ACYL-CARRIER PROTEIN] METHYL ESTER ESTERASE"/>
    <property type="match status" value="1"/>
</dbReference>
<dbReference type="InterPro" id="IPR029058">
    <property type="entry name" value="AB_hydrolase_fold"/>
</dbReference>
<gene>
    <name evidence="2" type="ORF">BK658_19285</name>
</gene>
<dbReference type="GO" id="GO:0016787">
    <property type="term" value="F:hydrolase activity"/>
    <property type="evidence" value="ECO:0007669"/>
    <property type="project" value="UniProtKB-KW"/>
</dbReference>
<evidence type="ECO:0000313" key="3">
    <source>
        <dbReference type="Proteomes" id="UP000284684"/>
    </source>
</evidence>
<dbReference type="SUPFAM" id="SSF53474">
    <property type="entry name" value="alpha/beta-Hydrolases"/>
    <property type="match status" value="1"/>
</dbReference>
<reference evidence="2 3" key="1">
    <citation type="submission" date="2016-10" db="EMBL/GenBank/DDBJ databases">
        <title>Comparative genome analysis of multiple Pseudomonas spp. focuses on biocontrol and plant growth promoting traits.</title>
        <authorList>
            <person name="Tao X.-Y."/>
            <person name="Taylor C.G."/>
        </authorList>
    </citation>
    <scope>NUCLEOTIDE SEQUENCE [LARGE SCALE GENOMIC DNA]</scope>
    <source>
        <strain evidence="2 3">37D10</strain>
    </source>
</reference>
<dbReference type="Pfam" id="PF00561">
    <property type="entry name" value="Abhydrolase_1"/>
    <property type="match status" value="1"/>
</dbReference>
<dbReference type="InterPro" id="IPR000073">
    <property type="entry name" value="AB_hydrolase_1"/>
</dbReference>
<feature type="domain" description="AB hydrolase-1" evidence="1">
    <location>
        <begin position="30"/>
        <end position="254"/>
    </location>
</feature>
<proteinExistence type="predicted"/>
<organism evidence="2 3">
    <name type="scientific">Pseudomonas brassicacearum</name>
    <dbReference type="NCBI Taxonomy" id="930166"/>
    <lineage>
        <taxon>Bacteria</taxon>
        <taxon>Pseudomonadati</taxon>
        <taxon>Pseudomonadota</taxon>
        <taxon>Gammaproteobacteria</taxon>
        <taxon>Pseudomonadales</taxon>
        <taxon>Pseudomonadaceae</taxon>
        <taxon>Pseudomonas</taxon>
    </lineage>
</organism>
<dbReference type="EMBL" id="MOBI01000021">
    <property type="protein sequence ID" value="ROM93810.1"/>
    <property type="molecule type" value="Genomic_DNA"/>
</dbReference>
<dbReference type="Proteomes" id="UP000284684">
    <property type="component" value="Unassembled WGS sequence"/>
</dbReference>
<protein>
    <submittedName>
        <fullName evidence="2">Alpha/beta hydrolase</fullName>
    </submittedName>
</protein>
<keyword evidence="2" id="KW-0378">Hydrolase</keyword>
<sequence length="294" mass="32764">MSSDHWVINNVFKHYRIYVERVGNDPRRNTVMLVNGALATTAAFARTRKCLAEHFNVVLFDLPFAGQSRPHNPDQELVNKEDEVGILLALIERFEVNHLVSTSWGGLSTLLALAHNPPSIISSAVTAFAPVLNRAMLDYVKRAQELIEQDDASAIGHLLNDTVGKHLPQRLKVANHQYVASLASAEFRQARFHINQLLNLNGSGYLQRFSDIASPVHFLNGSLDEYTTAEDALLFQRYIAACSFSVIEDTGHFLDLESNCSAVRVHSALLGHLLARPAEPVQTQRSNIIRFRCA</sequence>
<dbReference type="Gene3D" id="3.40.50.1820">
    <property type="entry name" value="alpha/beta hydrolase"/>
    <property type="match status" value="1"/>
</dbReference>
<evidence type="ECO:0000313" key="2">
    <source>
        <dbReference type="EMBL" id="ROM93810.1"/>
    </source>
</evidence>